<accession>A0A0G4GZP7</accession>
<dbReference type="VEuPathDB" id="CryptoDB:Vbra_34"/>
<reference evidence="1 2" key="1">
    <citation type="submission" date="2014-11" db="EMBL/GenBank/DDBJ databases">
        <authorList>
            <person name="Zhu J."/>
            <person name="Qi W."/>
            <person name="Song R."/>
        </authorList>
    </citation>
    <scope>NUCLEOTIDE SEQUENCE [LARGE SCALE GENOMIC DNA]</scope>
</reference>
<protein>
    <submittedName>
        <fullName evidence="1">Uncharacterized protein</fullName>
    </submittedName>
</protein>
<feature type="non-terminal residue" evidence="1">
    <location>
        <position position="1"/>
    </location>
</feature>
<name>A0A0G4GZP7_VITBC</name>
<dbReference type="Proteomes" id="UP000041254">
    <property type="component" value="Unassembled WGS sequence"/>
</dbReference>
<sequence>EVFMALDKDELTAADERSMRDYLKAANVRDDIPHELLQKRIRQRLQLQESIRERKRDKNAIQLAAQCTAKPTVFIRTFLELYQDPAMRKKLDEHLVVQMLQCAVAVWGGNPHHPKRQQQLIDFCILFELNPSYDLLSLSQEGINASLDHFAGVIRATAEKPALVSLSRDETTVAPALTCPKLCV</sequence>
<proteinExistence type="predicted"/>
<evidence type="ECO:0000313" key="1">
    <source>
        <dbReference type="EMBL" id="CEM36705.1"/>
    </source>
</evidence>
<dbReference type="InParanoid" id="A0A0G4GZP7"/>
<gene>
    <name evidence="1" type="ORF">Vbra_34</name>
</gene>
<evidence type="ECO:0000313" key="2">
    <source>
        <dbReference type="Proteomes" id="UP000041254"/>
    </source>
</evidence>
<dbReference type="EMBL" id="CDMY01000904">
    <property type="protein sequence ID" value="CEM36705.1"/>
    <property type="molecule type" value="Genomic_DNA"/>
</dbReference>
<dbReference type="AlphaFoldDB" id="A0A0G4GZP7"/>
<organism evidence="1 2">
    <name type="scientific">Vitrella brassicaformis (strain CCMP3155)</name>
    <dbReference type="NCBI Taxonomy" id="1169540"/>
    <lineage>
        <taxon>Eukaryota</taxon>
        <taxon>Sar</taxon>
        <taxon>Alveolata</taxon>
        <taxon>Colpodellida</taxon>
        <taxon>Vitrellaceae</taxon>
        <taxon>Vitrella</taxon>
    </lineage>
</organism>
<keyword evidence="2" id="KW-1185">Reference proteome</keyword>